<organism evidence="2 3">
    <name type="scientific">Mycena sanguinolenta</name>
    <dbReference type="NCBI Taxonomy" id="230812"/>
    <lineage>
        <taxon>Eukaryota</taxon>
        <taxon>Fungi</taxon>
        <taxon>Dikarya</taxon>
        <taxon>Basidiomycota</taxon>
        <taxon>Agaricomycotina</taxon>
        <taxon>Agaricomycetes</taxon>
        <taxon>Agaricomycetidae</taxon>
        <taxon>Agaricales</taxon>
        <taxon>Marasmiineae</taxon>
        <taxon>Mycenaceae</taxon>
        <taxon>Mycena</taxon>
    </lineage>
</organism>
<keyword evidence="3" id="KW-1185">Reference proteome</keyword>
<comment type="caution">
    <text evidence="2">The sequence shown here is derived from an EMBL/GenBank/DDBJ whole genome shotgun (WGS) entry which is preliminary data.</text>
</comment>
<feature type="compositionally biased region" description="Basic and acidic residues" evidence="1">
    <location>
        <begin position="199"/>
        <end position="211"/>
    </location>
</feature>
<accession>A0A8H7CE65</accession>
<dbReference type="AlphaFoldDB" id="A0A8H7CE65"/>
<gene>
    <name evidence="2" type="ORF">MSAN_02429400</name>
</gene>
<proteinExistence type="predicted"/>
<reference evidence="2" key="1">
    <citation type="submission" date="2020-05" db="EMBL/GenBank/DDBJ databases">
        <title>Mycena genomes resolve the evolution of fungal bioluminescence.</title>
        <authorList>
            <person name="Tsai I.J."/>
        </authorList>
    </citation>
    <scope>NUCLEOTIDE SEQUENCE</scope>
    <source>
        <strain evidence="2">160909Yilan</strain>
    </source>
</reference>
<feature type="region of interest" description="Disordered" evidence="1">
    <location>
        <begin position="1"/>
        <end position="29"/>
    </location>
</feature>
<sequence>MRVETSGRGGAQYEDVDKSTGAHRGARREVPGGVYMILRRQRRERNGPVGELARDDADGAHCYRQHSASIDHFSPCTCGTPASITPHDIRLRAVPLLLRLPPPPLTSTFAFSTSTDIIGSSTSAPAPAISMSTSVAAADIRFHASRSTFTSTSDHTLIRTQDPSSCRLTYATRNRHTPLFVLVGRGTPGCGGGGCGDISPRHRGDYERSRR</sequence>
<dbReference type="EMBL" id="JACAZH010000058">
    <property type="protein sequence ID" value="KAF7333221.1"/>
    <property type="molecule type" value="Genomic_DNA"/>
</dbReference>
<name>A0A8H7CE65_9AGAR</name>
<evidence type="ECO:0000313" key="3">
    <source>
        <dbReference type="Proteomes" id="UP000623467"/>
    </source>
</evidence>
<dbReference type="Proteomes" id="UP000623467">
    <property type="component" value="Unassembled WGS sequence"/>
</dbReference>
<feature type="region of interest" description="Disordered" evidence="1">
    <location>
        <begin position="191"/>
        <end position="211"/>
    </location>
</feature>
<evidence type="ECO:0000313" key="2">
    <source>
        <dbReference type="EMBL" id="KAF7333221.1"/>
    </source>
</evidence>
<protein>
    <submittedName>
        <fullName evidence="2">Uncharacterized protein</fullName>
    </submittedName>
</protein>
<evidence type="ECO:0000256" key="1">
    <source>
        <dbReference type="SAM" id="MobiDB-lite"/>
    </source>
</evidence>